<dbReference type="Gramene" id="OE9A064443T1">
    <property type="protein sequence ID" value="OE9A064443C1"/>
    <property type="gene ID" value="OE9A064443"/>
</dbReference>
<keyword evidence="2 6" id="KW-0378">Hydrolase</keyword>
<feature type="compositionally biased region" description="Basic and acidic residues" evidence="4">
    <location>
        <begin position="867"/>
        <end position="876"/>
    </location>
</feature>
<dbReference type="Gene3D" id="1.25.40.10">
    <property type="entry name" value="Tetratricopeptide repeat domain"/>
    <property type="match status" value="1"/>
</dbReference>
<protein>
    <submittedName>
        <fullName evidence="6">Ubiquitinyl hydrolase 1</fullName>
    </submittedName>
</protein>
<dbReference type="SUPFAM" id="SSF48452">
    <property type="entry name" value="TPR-like"/>
    <property type="match status" value="1"/>
</dbReference>
<dbReference type="Proteomes" id="UP000594638">
    <property type="component" value="Unassembled WGS sequence"/>
</dbReference>
<comment type="caution">
    <text evidence="6">The sequence shown here is derived from an EMBL/GenBank/DDBJ whole genome shotgun (WGS) entry which is preliminary data.</text>
</comment>
<gene>
    <name evidence="6" type="ORF">OLEA9_A064443</name>
</gene>
<dbReference type="InterPro" id="IPR038765">
    <property type="entry name" value="Papain-like_cys_pep_sf"/>
</dbReference>
<dbReference type="InterPro" id="IPR011990">
    <property type="entry name" value="TPR-like_helical_dom_sf"/>
</dbReference>
<evidence type="ECO:0000256" key="4">
    <source>
        <dbReference type="SAM" id="MobiDB-lite"/>
    </source>
</evidence>
<name>A0A8S0RUJ2_OLEEU</name>
<dbReference type="PANTHER" id="PTHR22975:SF9">
    <property type="entry name" value="ECHINUS SPLICE FORM 3"/>
    <property type="match status" value="1"/>
</dbReference>
<dbReference type="CDD" id="cd02257">
    <property type="entry name" value="Peptidase_C19"/>
    <property type="match status" value="1"/>
</dbReference>
<feature type="domain" description="USP" evidence="5">
    <location>
        <begin position="996"/>
        <end position="1318"/>
    </location>
</feature>
<dbReference type="SUPFAM" id="SSF54001">
    <property type="entry name" value="Cysteine proteinases"/>
    <property type="match status" value="1"/>
</dbReference>
<feature type="coiled-coil region" evidence="3">
    <location>
        <begin position="129"/>
        <end position="191"/>
    </location>
</feature>
<dbReference type="OrthoDB" id="1546519at2759"/>
<evidence type="ECO:0000256" key="3">
    <source>
        <dbReference type="SAM" id="Coils"/>
    </source>
</evidence>
<keyword evidence="3" id="KW-0175">Coiled coil</keyword>
<dbReference type="InterPro" id="IPR001394">
    <property type="entry name" value="Peptidase_C19_UCH"/>
</dbReference>
<dbReference type="PANTHER" id="PTHR22975">
    <property type="entry name" value="UBIQUITIN SPECIFIC PROTEINASE"/>
    <property type="match status" value="1"/>
</dbReference>
<feature type="compositionally biased region" description="Basic and acidic residues" evidence="4">
    <location>
        <begin position="431"/>
        <end position="457"/>
    </location>
</feature>
<dbReference type="Pfam" id="PF00443">
    <property type="entry name" value="UCH"/>
    <property type="match status" value="1"/>
</dbReference>
<evidence type="ECO:0000313" key="7">
    <source>
        <dbReference type="Proteomes" id="UP000594638"/>
    </source>
</evidence>
<proteinExistence type="predicted"/>
<dbReference type="InterPro" id="IPR052398">
    <property type="entry name" value="Ubiquitin_hydrolase_53/54"/>
</dbReference>
<keyword evidence="7" id="KW-1185">Reference proteome</keyword>
<accession>A0A8S0RUJ2</accession>
<dbReference type="GO" id="GO:0004843">
    <property type="term" value="F:cysteine-type deubiquitinase activity"/>
    <property type="evidence" value="ECO:0007669"/>
    <property type="project" value="InterPro"/>
</dbReference>
<evidence type="ECO:0000313" key="6">
    <source>
        <dbReference type="EMBL" id="CAA2983705.1"/>
    </source>
</evidence>
<feature type="compositionally biased region" description="Polar residues" evidence="4">
    <location>
        <begin position="255"/>
        <end position="275"/>
    </location>
</feature>
<organism evidence="6 7">
    <name type="scientific">Olea europaea subsp. europaea</name>
    <dbReference type="NCBI Taxonomy" id="158383"/>
    <lineage>
        <taxon>Eukaryota</taxon>
        <taxon>Viridiplantae</taxon>
        <taxon>Streptophyta</taxon>
        <taxon>Embryophyta</taxon>
        <taxon>Tracheophyta</taxon>
        <taxon>Spermatophyta</taxon>
        <taxon>Magnoliopsida</taxon>
        <taxon>eudicotyledons</taxon>
        <taxon>Gunneridae</taxon>
        <taxon>Pentapetalae</taxon>
        <taxon>asterids</taxon>
        <taxon>lamiids</taxon>
        <taxon>Lamiales</taxon>
        <taxon>Oleaceae</taxon>
        <taxon>Oleeae</taxon>
        <taxon>Olea</taxon>
    </lineage>
</organism>
<sequence length="1319" mass="150247">MGPKKRNITPRTAAAVDGGAKTESPNLESSDNASLSSFASIKVEYERALSALRRGNHAKALKWMNKLCSEHENLALIHHVMGNVCAVASYFTDSNAKQGHLKKAIESARKSVTLSPNSIEFSQFYANLLLETANERKDYEEVVQECERALAIENPTDPANETLQEERYLNISSAEARVAHVQNELRCLIEKSNMASVSTRMKNLGSEEKFGFIPMELKSVMGRRTNEIKKATKTHEERRQEIEVRVAAARLLQHKSGSPQCNNSDSNEGLNSTSRMEQREEGRSKSGNARRYNSFVEIRDRVRSFWNSMDLVQKKELLRVRISDLKKHCTLKEGLLDEALSFGKENKAWKFWLCYHCNKKIVDADKHRQHVIKEHMGTLLHEYWLIIPKRVKGEWAEMLLNCSWKPLDLDASIKMLNEQSKFEAPNFLDESNPRNHKDDSSPPKMKLDDEGPKKSFLDKNWPSTDDSKCAELLESIHAKFQLLIQHNHLALSHQSHVIQYAVEALRRLPDCSQLINFNMDQTSLCICFLGAPYLEKILNFLQIIEQEILECEKWNFMGSVSGTQIVAAMEKITSNLDDLDLEVDECFLHCKLNTSLCDDSSSSATSSHVCYESSDIVLGSDVLLSWIFTRPSMEELLVSWACAKEEKEQIGKKILQLYEKKFYDLQSFCGRKSEQLNYDKALHAVDNLCRDEFFKREHVVDSVPQSYGSVLRKRREELIGSDNGYTVIADVINNRFELHAIANVLKDAESGDHDDWRTRDDLHQVDSSIKSAIFRQKDIVTLELHKVDARILHVINLMHQLEVKLDAASTHDFRSILVPLVKSYLQAHLEDLVEKEEATKKSDAAREALLAELAVESERGFGGGGDNSRHMQERIKDKKKRKENRKNKDLKGTGSKGRLMIHDLTSEEISGTCVAIRQQEEEYERQIENVEKQKHLAEPPMSSEKKNDEVGHLGPNHTPDGDQALPRKKCPDIDEFEFSSKKVKADSVNVMDMCGPGLKNEVGEYNCFLNVIIQSLWHLKRFRDEYLRLSPGHVHVGDPCVTCALHDIFISLSKPPTDTRREAVAPTSLRVALSNLHPDSKFFQEGQMNDASEVLWAIFNCLHQSFPCEPAVRVGDLDCNGLPCIAHSLFGMDILEIVKCDNCGLESRHQNYKSFFHYINASALRRMKDMSPKSSFDELLYQVETIDQLACDPEVGGCRKLNYTHYVLSAQPYVLTAVLGWQNACECVDDITATLAAFTTEIDISVLYHGLDQKCTHRLVFVVCFYGQHYVSFAYKHDHQQWIMYDDEIVKEIGGWNDVLNMCERALLQPQVLFFEAVS</sequence>
<keyword evidence="1" id="KW-0833">Ubl conjugation pathway</keyword>
<reference evidence="6 7" key="1">
    <citation type="submission" date="2019-12" db="EMBL/GenBank/DDBJ databases">
        <authorList>
            <person name="Alioto T."/>
            <person name="Alioto T."/>
            <person name="Gomez Garrido J."/>
        </authorList>
    </citation>
    <scope>NUCLEOTIDE SEQUENCE [LARGE SCALE GENOMIC DNA]</scope>
</reference>
<dbReference type="PROSITE" id="PS50235">
    <property type="entry name" value="USP_3"/>
    <property type="match status" value="1"/>
</dbReference>
<dbReference type="InterPro" id="IPR006865">
    <property type="entry name" value="DUF629"/>
</dbReference>
<feature type="region of interest" description="Disordered" evidence="4">
    <location>
        <begin position="935"/>
        <end position="967"/>
    </location>
</feature>
<dbReference type="EMBL" id="CACTIH010003739">
    <property type="protein sequence ID" value="CAA2983705.1"/>
    <property type="molecule type" value="Genomic_DNA"/>
</dbReference>
<feature type="region of interest" description="Disordered" evidence="4">
    <location>
        <begin position="253"/>
        <end position="288"/>
    </location>
</feature>
<dbReference type="Pfam" id="PF04781">
    <property type="entry name" value="DUF627"/>
    <property type="match status" value="1"/>
</dbReference>
<evidence type="ECO:0000259" key="5">
    <source>
        <dbReference type="PROSITE" id="PS50235"/>
    </source>
</evidence>
<feature type="region of interest" description="Disordered" evidence="4">
    <location>
        <begin position="1"/>
        <end position="32"/>
    </location>
</feature>
<feature type="compositionally biased region" description="Basic and acidic residues" evidence="4">
    <location>
        <begin position="935"/>
        <end position="951"/>
    </location>
</feature>
<evidence type="ECO:0000256" key="1">
    <source>
        <dbReference type="ARBA" id="ARBA00022786"/>
    </source>
</evidence>
<dbReference type="GO" id="GO:0016579">
    <property type="term" value="P:protein deubiquitination"/>
    <property type="evidence" value="ECO:0007669"/>
    <property type="project" value="InterPro"/>
</dbReference>
<evidence type="ECO:0000256" key="2">
    <source>
        <dbReference type="ARBA" id="ARBA00022801"/>
    </source>
</evidence>
<dbReference type="Pfam" id="PF04780">
    <property type="entry name" value="DUF629"/>
    <property type="match status" value="1"/>
</dbReference>
<feature type="region of interest" description="Disordered" evidence="4">
    <location>
        <begin position="859"/>
        <end position="897"/>
    </location>
</feature>
<dbReference type="Gene3D" id="3.90.70.10">
    <property type="entry name" value="Cysteine proteinases"/>
    <property type="match status" value="1"/>
</dbReference>
<dbReference type="InterPro" id="IPR028889">
    <property type="entry name" value="USP"/>
</dbReference>
<dbReference type="InterPro" id="IPR006866">
    <property type="entry name" value="DUF627_N"/>
</dbReference>
<feature type="region of interest" description="Disordered" evidence="4">
    <location>
        <begin position="426"/>
        <end position="461"/>
    </location>
</feature>